<dbReference type="RefSeq" id="WP_106212786.1">
    <property type="nucleotide sequence ID" value="NZ_PVZF01000009.1"/>
</dbReference>
<evidence type="ECO:0000313" key="3">
    <source>
        <dbReference type="Proteomes" id="UP000238083"/>
    </source>
</evidence>
<dbReference type="AlphaFoldDB" id="A0A2T0R0V9"/>
<sequence>MSEESTPGTAGEKLAYRLLTGPDDRSFCEKVSAALADGYVLHGSPSVTTTDGRTIAAQAVVLPHVLG</sequence>
<reference evidence="2 3" key="1">
    <citation type="submission" date="2018-03" db="EMBL/GenBank/DDBJ databases">
        <title>Genomic Encyclopedia of Archaeal and Bacterial Type Strains, Phase II (KMG-II): from individual species to whole genera.</title>
        <authorList>
            <person name="Goeker M."/>
        </authorList>
    </citation>
    <scope>NUCLEOTIDE SEQUENCE [LARGE SCALE GENOMIC DNA]</scope>
    <source>
        <strain evidence="2 3">DSM 19711</strain>
    </source>
</reference>
<feature type="domain" description="DUF1737" evidence="1">
    <location>
        <begin position="14"/>
        <end position="61"/>
    </location>
</feature>
<dbReference type="OrthoDB" id="9809803at2"/>
<dbReference type="Pfam" id="PF08410">
    <property type="entry name" value="DUF1737"/>
    <property type="match status" value="1"/>
</dbReference>
<proteinExistence type="predicted"/>
<organism evidence="2 3">
    <name type="scientific">Kineococcus rhizosphaerae</name>
    <dbReference type="NCBI Taxonomy" id="559628"/>
    <lineage>
        <taxon>Bacteria</taxon>
        <taxon>Bacillati</taxon>
        <taxon>Actinomycetota</taxon>
        <taxon>Actinomycetes</taxon>
        <taxon>Kineosporiales</taxon>
        <taxon>Kineosporiaceae</taxon>
        <taxon>Kineococcus</taxon>
    </lineage>
</organism>
<keyword evidence="3" id="KW-1185">Reference proteome</keyword>
<accession>A0A2T0R0V9</accession>
<dbReference type="Proteomes" id="UP000238083">
    <property type="component" value="Unassembled WGS sequence"/>
</dbReference>
<evidence type="ECO:0000313" key="2">
    <source>
        <dbReference type="EMBL" id="PRY12919.1"/>
    </source>
</evidence>
<evidence type="ECO:0000259" key="1">
    <source>
        <dbReference type="Pfam" id="PF08410"/>
    </source>
</evidence>
<protein>
    <recommendedName>
        <fullName evidence="1">DUF1737 domain-containing protein</fullName>
    </recommendedName>
</protein>
<comment type="caution">
    <text evidence="2">The sequence shown here is derived from an EMBL/GenBank/DDBJ whole genome shotgun (WGS) entry which is preliminary data.</text>
</comment>
<name>A0A2T0R0V9_9ACTN</name>
<dbReference type="EMBL" id="PVZF01000009">
    <property type="protein sequence ID" value="PRY12919.1"/>
    <property type="molecule type" value="Genomic_DNA"/>
</dbReference>
<dbReference type="InterPro" id="IPR013619">
    <property type="entry name" value="DUF1737"/>
</dbReference>
<gene>
    <name evidence="2" type="ORF">CLV37_109104</name>
</gene>